<organism evidence="1 2">
    <name type="scientific">Cocos nucifera</name>
    <name type="common">Coconut palm</name>
    <dbReference type="NCBI Taxonomy" id="13894"/>
    <lineage>
        <taxon>Eukaryota</taxon>
        <taxon>Viridiplantae</taxon>
        <taxon>Streptophyta</taxon>
        <taxon>Embryophyta</taxon>
        <taxon>Tracheophyta</taxon>
        <taxon>Spermatophyta</taxon>
        <taxon>Magnoliopsida</taxon>
        <taxon>Liliopsida</taxon>
        <taxon>Arecaceae</taxon>
        <taxon>Arecoideae</taxon>
        <taxon>Cocoseae</taxon>
        <taxon>Attaleinae</taxon>
        <taxon>Cocos</taxon>
    </lineage>
</organism>
<dbReference type="AlphaFoldDB" id="A0A8K0N7S5"/>
<evidence type="ECO:0000313" key="1">
    <source>
        <dbReference type="EMBL" id="KAG1361428.1"/>
    </source>
</evidence>
<reference evidence="1" key="1">
    <citation type="journal article" date="2017" name="Gigascience">
        <title>The genome draft of coconut (Cocos nucifera).</title>
        <authorList>
            <person name="Xiao Y."/>
            <person name="Xu P."/>
            <person name="Fan H."/>
            <person name="Baudouin L."/>
            <person name="Xia W."/>
            <person name="Bocs S."/>
            <person name="Xu J."/>
            <person name="Li Q."/>
            <person name="Guo A."/>
            <person name="Zhou L."/>
            <person name="Li J."/>
            <person name="Wu Y."/>
            <person name="Ma Z."/>
            <person name="Armero A."/>
            <person name="Issali A.E."/>
            <person name="Liu N."/>
            <person name="Peng M."/>
            <person name="Yang Y."/>
        </authorList>
    </citation>
    <scope>NUCLEOTIDE SEQUENCE</scope>
    <source>
        <tissue evidence="1">Spear leaf of Hainan Tall coconut</tissue>
    </source>
</reference>
<gene>
    <name evidence="1" type="ORF">COCNU_09G008910</name>
</gene>
<dbReference type="EMBL" id="CM017880">
    <property type="protein sequence ID" value="KAG1361428.1"/>
    <property type="molecule type" value="Genomic_DNA"/>
</dbReference>
<reference evidence="1" key="2">
    <citation type="submission" date="2019-07" db="EMBL/GenBank/DDBJ databases">
        <authorList>
            <person name="Yang Y."/>
            <person name="Bocs S."/>
            <person name="Baudouin L."/>
        </authorList>
    </citation>
    <scope>NUCLEOTIDE SEQUENCE</scope>
    <source>
        <tissue evidence="1">Spear leaf of Hainan Tall coconut</tissue>
    </source>
</reference>
<evidence type="ECO:0000313" key="2">
    <source>
        <dbReference type="Proteomes" id="UP000797356"/>
    </source>
</evidence>
<dbReference type="Proteomes" id="UP000797356">
    <property type="component" value="Chromosome 9"/>
</dbReference>
<accession>A0A8K0N7S5</accession>
<comment type="caution">
    <text evidence="1">The sequence shown here is derived from an EMBL/GenBank/DDBJ whole genome shotgun (WGS) entry which is preliminary data.</text>
</comment>
<protein>
    <submittedName>
        <fullName evidence="1">Uncharacterized protein</fullName>
    </submittedName>
</protein>
<name>A0A8K0N7S5_COCNU</name>
<proteinExistence type="predicted"/>
<keyword evidence="2" id="KW-1185">Reference proteome</keyword>
<sequence>MMGKKVVLTYKRKRFLSHSRHGNEITADSYSRSSSGVPLEISSQEAESGADNEKLNEYNAVTKLNLFVL</sequence>